<feature type="domain" description="Peptidase M20 dimerisation" evidence="1">
    <location>
        <begin position="193"/>
        <end position="287"/>
    </location>
</feature>
<dbReference type="PIRSF" id="PIRSF005962">
    <property type="entry name" value="Pept_M20D_amidohydro"/>
    <property type="match status" value="1"/>
</dbReference>
<dbReference type="InterPro" id="IPR036264">
    <property type="entry name" value="Bact_exopeptidase_dim_dom"/>
</dbReference>
<dbReference type="InterPro" id="IPR002933">
    <property type="entry name" value="Peptidase_M20"/>
</dbReference>
<dbReference type="RefSeq" id="WP_244385892.1">
    <property type="nucleotide sequence ID" value="NZ_AP025564.1"/>
</dbReference>
<reference evidence="2 3" key="1">
    <citation type="submission" date="2022-01" db="EMBL/GenBank/DDBJ databases">
        <title>Novel bile acid biosynthetic pathways are enriched in the microbiome of centenarians.</title>
        <authorList>
            <person name="Sato Y."/>
            <person name="Atarashi K."/>
            <person name="Plichta R.D."/>
            <person name="Arai Y."/>
            <person name="Sasajima S."/>
            <person name="Kearney M.S."/>
            <person name="Suda W."/>
            <person name="Takeshita K."/>
            <person name="Sasaki T."/>
            <person name="Okamoto S."/>
            <person name="Skelly N.A."/>
            <person name="Okamura Y."/>
            <person name="Vlamakis H."/>
            <person name="Li Y."/>
            <person name="Tanoue T."/>
            <person name="Takei H."/>
            <person name="Nittono H."/>
            <person name="Narushima S."/>
            <person name="Irie J."/>
            <person name="Itoh H."/>
            <person name="Moriya K."/>
            <person name="Sugiura Y."/>
            <person name="Suematsu M."/>
            <person name="Moritoki N."/>
            <person name="Shibata S."/>
            <person name="Littman R.D."/>
            <person name="Fischbach A.M."/>
            <person name="Uwamino Y."/>
            <person name="Inoue T."/>
            <person name="Honda A."/>
            <person name="Hattori M."/>
            <person name="Murai T."/>
            <person name="Xavier J.R."/>
            <person name="Hirose N."/>
            <person name="Honda K."/>
        </authorList>
    </citation>
    <scope>NUCLEOTIDE SEQUENCE [LARGE SCALE GENOMIC DNA]</scope>
    <source>
        <strain evidence="2 3">CE91-St30</strain>
    </source>
</reference>
<protein>
    <submittedName>
        <fullName evidence="2">Peptidase</fullName>
    </submittedName>
</protein>
<dbReference type="SUPFAM" id="SSF55031">
    <property type="entry name" value="Bacterial exopeptidase dimerisation domain"/>
    <property type="match status" value="1"/>
</dbReference>
<dbReference type="PANTHER" id="PTHR11014:SF63">
    <property type="entry name" value="METALLOPEPTIDASE, PUTATIVE (AFU_ORTHOLOGUE AFUA_6G09600)-RELATED"/>
    <property type="match status" value="1"/>
</dbReference>
<evidence type="ECO:0000313" key="2">
    <source>
        <dbReference type="EMBL" id="BDE96651.1"/>
    </source>
</evidence>
<dbReference type="InterPro" id="IPR017439">
    <property type="entry name" value="Amidohydrolase"/>
</dbReference>
<dbReference type="CDD" id="cd03886">
    <property type="entry name" value="M20_Acy1"/>
    <property type="match status" value="1"/>
</dbReference>
<dbReference type="Pfam" id="PF07687">
    <property type="entry name" value="M20_dimer"/>
    <property type="match status" value="1"/>
</dbReference>
<dbReference type="InterPro" id="IPR011650">
    <property type="entry name" value="Peptidase_M20_dimer"/>
</dbReference>
<gene>
    <name evidence="2" type="ORF">CE91St30_19840</name>
</gene>
<name>A0ABN6MF85_9ACTN</name>
<evidence type="ECO:0000259" key="1">
    <source>
        <dbReference type="Pfam" id="PF07687"/>
    </source>
</evidence>
<dbReference type="PANTHER" id="PTHR11014">
    <property type="entry name" value="PEPTIDASE M20 FAMILY MEMBER"/>
    <property type="match status" value="1"/>
</dbReference>
<proteinExistence type="predicted"/>
<sequence>MGELGYIEEAEALRDDIVADRRWLHRHPETGFDLPETTAYVASRLREIGCEPCEIIPGGIVAHVGNVEGPCFMLRADMDALPLREEADVPFASANGNMHACGHDAHTAMLLGVARILKNHEAELKGCVKLMFQPDEEGTAPDEVTGSGAMLAAGVLENPPVEAAAAIHLMTVDYARGRVYTRFGAAFSSVDDVDIEIVGKGCHGSQPQHGIDPINIAAHVFLALENLIAREVDPTEQCVLTFGSIHGGSAANIIPDSVHMLGTLRTVSEKTRDRMKKRTAAIAERIAEGFGGTAKVLFLRGVPSVYNDPALTEELVGYIEGEAIAEVELLEKPLPGSDDMSVISQAVPTSYFVLGAGSAEEGCAYPVHSPHVVFDESVFPQGSALAAAIAMRWLENRGGGERPRGRARLAD</sequence>
<dbReference type="Pfam" id="PF01546">
    <property type="entry name" value="Peptidase_M20"/>
    <property type="match status" value="1"/>
</dbReference>
<dbReference type="Proteomes" id="UP001320544">
    <property type="component" value="Chromosome"/>
</dbReference>
<accession>A0ABN6MF85</accession>
<organism evidence="2 3">
    <name type="scientific">Raoultibacter timonensis</name>
    <dbReference type="NCBI Taxonomy" id="1907662"/>
    <lineage>
        <taxon>Bacteria</taxon>
        <taxon>Bacillati</taxon>
        <taxon>Actinomycetota</taxon>
        <taxon>Coriobacteriia</taxon>
        <taxon>Eggerthellales</taxon>
        <taxon>Eggerthellaceae</taxon>
        <taxon>Raoultibacter</taxon>
    </lineage>
</organism>
<dbReference type="Gene3D" id="3.40.630.10">
    <property type="entry name" value="Zn peptidases"/>
    <property type="match status" value="1"/>
</dbReference>
<dbReference type="Gene3D" id="3.30.70.360">
    <property type="match status" value="1"/>
</dbReference>
<keyword evidence="3" id="KW-1185">Reference proteome</keyword>
<evidence type="ECO:0000313" key="3">
    <source>
        <dbReference type="Proteomes" id="UP001320544"/>
    </source>
</evidence>
<dbReference type="EMBL" id="AP025564">
    <property type="protein sequence ID" value="BDE96651.1"/>
    <property type="molecule type" value="Genomic_DNA"/>
</dbReference>
<dbReference type="NCBIfam" id="TIGR01891">
    <property type="entry name" value="amidohydrolases"/>
    <property type="match status" value="1"/>
</dbReference>
<dbReference type="SUPFAM" id="SSF53187">
    <property type="entry name" value="Zn-dependent exopeptidases"/>
    <property type="match status" value="1"/>
</dbReference>